<evidence type="ECO:0000313" key="7">
    <source>
        <dbReference type="Proteomes" id="UP000646745"/>
    </source>
</evidence>
<keyword evidence="2" id="KW-0805">Transcription regulation</keyword>
<dbReference type="CDD" id="cd08421">
    <property type="entry name" value="PBP2_LTTR_like_1"/>
    <property type="match status" value="1"/>
</dbReference>
<evidence type="ECO:0000256" key="3">
    <source>
        <dbReference type="ARBA" id="ARBA00023125"/>
    </source>
</evidence>
<keyword evidence="3" id="KW-0238">DNA-binding</keyword>
<reference evidence="7" key="1">
    <citation type="journal article" date="2019" name="Int. J. Syst. Evol. Microbiol.">
        <title>The Global Catalogue of Microorganisms (GCM) 10K type strain sequencing project: providing services to taxonomists for standard genome sequencing and annotation.</title>
        <authorList>
            <consortium name="The Broad Institute Genomics Platform"/>
            <consortium name="The Broad Institute Genome Sequencing Center for Infectious Disease"/>
            <person name="Wu L."/>
            <person name="Ma J."/>
        </authorList>
    </citation>
    <scope>NUCLEOTIDE SEQUENCE [LARGE SCALE GENOMIC DNA]</scope>
    <source>
        <strain evidence="7">KCTC 32998</strain>
    </source>
</reference>
<organism evidence="6 7">
    <name type="scientific">Salinicola rhizosphaerae</name>
    <dbReference type="NCBI Taxonomy" id="1443141"/>
    <lineage>
        <taxon>Bacteria</taxon>
        <taxon>Pseudomonadati</taxon>
        <taxon>Pseudomonadota</taxon>
        <taxon>Gammaproteobacteria</taxon>
        <taxon>Oceanospirillales</taxon>
        <taxon>Halomonadaceae</taxon>
        <taxon>Salinicola</taxon>
    </lineage>
</organism>
<accession>A0ABQ3E252</accession>
<dbReference type="PROSITE" id="PS50931">
    <property type="entry name" value="HTH_LYSR"/>
    <property type="match status" value="1"/>
</dbReference>
<sequence length="306" mass="33842">MHFDLTDLRLFVHVCEARSLTGGARQAHLSTPAASMRIKALENQLGSRLFYRSSQGVDLTPAGQRLLTQARLVLRQVEHLKTEFTEHAGDAAGHLRIFANTTAVTEFLPEVLARFLAERPGVTVDLQERLNRDILRGVLDGTSDLGVIAGGVDTPGLEVLPFSRDHLVVAIPLSHPLAERERVRLIETLAYPHVGLHDGSTLLSFLRDRLEALGEQFALRTQVYGFEAVCRMIEVGVGIGIVPVSAVRRHQRTMRLRWVALDEPWALRERSVITRELAALPGCARALVEALVVYGDAERAPDPVPR</sequence>
<dbReference type="InterPro" id="IPR000847">
    <property type="entry name" value="LysR_HTH_N"/>
</dbReference>
<dbReference type="Pfam" id="PF03466">
    <property type="entry name" value="LysR_substrate"/>
    <property type="match status" value="1"/>
</dbReference>
<evidence type="ECO:0000313" key="6">
    <source>
        <dbReference type="EMBL" id="GHB23411.1"/>
    </source>
</evidence>
<dbReference type="SUPFAM" id="SSF46785">
    <property type="entry name" value="Winged helix' DNA-binding domain"/>
    <property type="match status" value="1"/>
</dbReference>
<dbReference type="InterPro" id="IPR005119">
    <property type="entry name" value="LysR_subst-bd"/>
</dbReference>
<dbReference type="InterPro" id="IPR036388">
    <property type="entry name" value="WH-like_DNA-bd_sf"/>
</dbReference>
<gene>
    <name evidence="6" type="ORF">GCM10009038_22770</name>
</gene>
<dbReference type="InterPro" id="IPR036390">
    <property type="entry name" value="WH_DNA-bd_sf"/>
</dbReference>
<dbReference type="EMBL" id="BMZI01000005">
    <property type="protein sequence ID" value="GHB23411.1"/>
    <property type="molecule type" value="Genomic_DNA"/>
</dbReference>
<dbReference type="Pfam" id="PF00126">
    <property type="entry name" value="HTH_1"/>
    <property type="match status" value="1"/>
</dbReference>
<feature type="domain" description="HTH lysR-type" evidence="5">
    <location>
        <begin position="3"/>
        <end position="60"/>
    </location>
</feature>
<evidence type="ECO:0000256" key="4">
    <source>
        <dbReference type="ARBA" id="ARBA00023163"/>
    </source>
</evidence>
<dbReference type="Gene3D" id="3.40.190.290">
    <property type="match status" value="1"/>
</dbReference>
<evidence type="ECO:0000259" key="5">
    <source>
        <dbReference type="PROSITE" id="PS50931"/>
    </source>
</evidence>
<comment type="similarity">
    <text evidence="1">Belongs to the LysR transcriptional regulatory family.</text>
</comment>
<dbReference type="InterPro" id="IPR050950">
    <property type="entry name" value="HTH-type_LysR_regulators"/>
</dbReference>
<dbReference type="Gene3D" id="1.10.10.10">
    <property type="entry name" value="Winged helix-like DNA-binding domain superfamily/Winged helix DNA-binding domain"/>
    <property type="match status" value="1"/>
</dbReference>
<keyword evidence="7" id="KW-1185">Reference proteome</keyword>
<protein>
    <submittedName>
        <fullName evidence="6">Transcriptional regulator</fullName>
    </submittedName>
</protein>
<dbReference type="PANTHER" id="PTHR30419:SF2">
    <property type="entry name" value="LYSR FAMILY TRANSCRIPTIONAL REGULATOR"/>
    <property type="match status" value="1"/>
</dbReference>
<dbReference type="Proteomes" id="UP000646745">
    <property type="component" value="Unassembled WGS sequence"/>
</dbReference>
<name>A0ABQ3E252_9GAMM</name>
<evidence type="ECO:0000256" key="2">
    <source>
        <dbReference type="ARBA" id="ARBA00023015"/>
    </source>
</evidence>
<proteinExistence type="inferred from homology"/>
<dbReference type="SUPFAM" id="SSF53850">
    <property type="entry name" value="Periplasmic binding protein-like II"/>
    <property type="match status" value="1"/>
</dbReference>
<comment type="caution">
    <text evidence="6">The sequence shown here is derived from an EMBL/GenBank/DDBJ whole genome shotgun (WGS) entry which is preliminary data.</text>
</comment>
<dbReference type="RefSeq" id="WP_189444836.1">
    <property type="nucleotide sequence ID" value="NZ_BMZI01000005.1"/>
</dbReference>
<evidence type="ECO:0000256" key="1">
    <source>
        <dbReference type="ARBA" id="ARBA00009437"/>
    </source>
</evidence>
<dbReference type="PANTHER" id="PTHR30419">
    <property type="entry name" value="HTH-TYPE TRANSCRIPTIONAL REGULATOR YBHD"/>
    <property type="match status" value="1"/>
</dbReference>
<keyword evidence="4" id="KW-0804">Transcription</keyword>